<keyword evidence="7" id="KW-1185">Reference proteome</keyword>
<evidence type="ECO:0000256" key="2">
    <source>
        <dbReference type="ARBA" id="ARBA00004496"/>
    </source>
</evidence>
<dbReference type="InterPro" id="IPR036020">
    <property type="entry name" value="WW_dom_sf"/>
</dbReference>
<feature type="compositionally biased region" description="Polar residues" evidence="5">
    <location>
        <begin position="421"/>
        <end position="430"/>
    </location>
</feature>
<keyword evidence="4" id="KW-0539">Nucleus</keyword>
<dbReference type="OrthoDB" id="2020426at2759"/>
<dbReference type="GO" id="GO:0045944">
    <property type="term" value="P:positive regulation of transcription by RNA polymerase II"/>
    <property type="evidence" value="ECO:0007669"/>
    <property type="project" value="TreeGrafter"/>
</dbReference>
<dbReference type="GO" id="GO:0005737">
    <property type="term" value="C:cytoplasm"/>
    <property type="evidence" value="ECO:0007669"/>
    <property type="project" value="UniProtKB-SubCell"/>
</dbReference>
<dbReference type="RefSeq" id="XP_022821408.1">
    <property type="nucleotide sequence ID" value="XM_022965640.1"/>
</dbReference>
<reference evidence="8" key="1">
    <citation type="submission" date="2025-08" db="UniProtKB">
        <authorList>
            <consortium name="RefSeq"/>
        </authorList>
    </citation>
    <scope>IDENTIFICATION</scope>
    <source>
        <strain evidence="8">Ishihara</strain>
        <tissue evidence="8">Whole body</tissue>
    </source>
</reference>
<dbReference type="Pfam" id="PF14529">
    <property type="entry name" value="Exo_endo_phos_2"/>
    <property type="match status" value="1"/>
</dbReference>
<dbReference type="CTD" id="37851"/>
<sequence length="656" mass="73117">MVLGVIYCPPTNDYFTEFESVLESLGSEYEHHVIMGDFNTDLLLPNSSRANKLLHLIESASLHILPLNATHHNTVADDSWLDLILTSNPSLVPFQGQHDAPGFSHHDLIYLSYALKPPKVKPRVLYRRCFAGMDGERLRGDASTLDWGPLFEAETVDEKVAIFNASLVSLYDRHAPIRKITVRRPPAPWMTAGVQMAMRRRDRAFRRHRTNRTHENWEAFKIARNRSRGSPPRGKADWSGCRRAQLAPAARRAPPAPHSVRERVYCVSTDTCLLWRSGKIAHQTRMYVRYDAHPVQPERWRRLTLARPQHAHSHSSSALTDAALRFSIPILGITITITFDLDSRPTDISRVDTNTECIVQQWKAFAREKCHITKTTTWDDPRKTLAAQSVAGSVQHQSTDALLTQAATPQNIPNTPAPAAKSTSSNTTTDPLGPLPEGWEQAATAEGEIYFINHAARTTSWFDPRIPQHLQRTPAAGGAVPDGGWANTSLQACQQKLRLQSLQLERERLKQRQQEIRLQQELIMARQSSSIVSSLANSTGVTSTDLPLDPFLSGLSDHQRQESADSGLGMGVPHSYSMPHTPEGFLSGMDDRMDCTSEAGANLDSTDITLADNLDSTDDLVPSLQLNEFTNDILLDDVQSLINSTPSKPDNVLTWL</sequence>
<organism evidence="7 8">
    <name type="scientific">Spodoptera litura</name>
    <name type="common">Asian cotton leafworm</name>
    <dbReference type="NCBI Taxonomy" id="69820"/>
    <lineage>
        <taxon>Eukaryota</taxon>
        <taxon>Metazoa</taxon>
        <taxon>Ecdysozoa</taxon>
        <taxon>Arthropoda</taxon>
        <taxon>Hexapoda</taxon>
        <taxon>Insecta</taxon>
        <taxon>Pterygota</taxon>
        <taxon>Neoptera</taxon>
        <taxon>Endopterygota</taxon>
        <taxon>Lepidoptera</taxon>
        <taxon>Glossata</taxon>
        <taxon>Ditrysia</taxon>
        <taxon>Noctuoidea</taxon>
        <taxon>Noctuidae</taxon>
        <taxon>Amphipyrinae</taxon>
        <taxon>Spodoptera</taxon>
    </lineage>
</organism>
<gene>
    <name evidence="8" type="primary">LOC111352930</name>
</gene>
<dbReference type="PROSITE" id="PS50020">
    <property type="entry name" value="WW_DOMAIN_2"/>
    <property type="match status" value="1"/>
</dbReference>
<dbReference type="InterPro" id="IPR001202">
    <property type="entry name" value="WW_dom"/>
</dbReference>
<dbReference type="GO" id="GO:0003713">
    <property type="term" value="F:transcription coactivator activity"/>
    <property type="evidence" value="ECO:0007669"/>
    <property type="project" value="TreeGrafter"/>
</dbReference>
<dbReference type="SMART" id="SM00456">
    <property type="entry name" value="WW"/>
    <property type="match status" value="1"/>
</dbReference>
<dbReference type="KEGG" id="sliu:111352930"/>
<feature type="domain" description="WW" evidence="6">
    <location>
        <begin position="433"/>
        <end position="466"/>
    </location>
</feature>
<dbReference type="GeneID" id="111352930"/>
<evidence type="ECO:0000313" key="8">
    <source>
        <dbReference type="RefSeq" id="XP_022821408.1"/>
    </source>
</evidence>
<evidence type="ECO:0000313" key="7">
    <source>
        <dbReference type="Proteomes" id="UP000301870"/>
    </source>
</evidence>
<proteinExistence type="predicted"/>
<dbReference type="PANTHER" id="PTHR17616:SF8">
    <property type="entry name" value="TRANSCRIPTIONAL COACTIVATOR YORKIE"/>
    <property type="match status" value="1"/>
</dbReference>
<feature type="region of interest" description="Disordered" evidence="5">
    <location>
        <begin position="409"/>
        <end position="438"/>
    </location>
</feature>
<dbReference type="CDD" id="cd00201">
    <property type="entry name" value="WW"/>
    <property type="match status" value="1"/>
</dbReference>
<dbReference type="FunFam" id="2.20.70.10:FF:000019">
    <property type="entry name" value="Putative transcriptional coactivator YAP1"/>
    <property type="match status" value="1"/>
</dbReference>
<keyword evidence="3" id="KW-0963">Cytoplasm</keyword>
<dbReference type="InterPro" id="IPR051583">
    <property type="entry name" value="YAP1"/>
</dbReference>
<dbReference type="PROSITE" id="PS01159">
    <property type="entry name" value="WW_DOMAIN_1"/>
    <property type="match status" value="1"/>
</dbReference>
<dbReference type="Pfam" id="PF00397">
    <property type="entry name" value="WW"/>
    <property type="match status" value="1"/>
</dbReference>
<dbReference type="SUPFAM" id="SSF51045">
    <property type="entry name" value="WW domain"/>
    <property type="match status" value="1"/>
</dbReference>
<dbReference type="GO" id="GO:0035329">
    <property type="term" value="P:hippo signaling"/>
    <property type="evidence" value="ECO:0007669"/>
    <property type="project" value="TreeGrafter"/>
</dbReference>
<comment type="subcellular location">
    <subcellularLocation>
        <location evidence="2">Cytoplasm</location>
    </subcellularLocation>
    <subcellularLocation>
        <location evidence="1">Nucleus</location>
    </subcellularLocation>
</comment>
<dbReference type="Proteomes" id="UP000301870">
    <property type="component" value="Chromosome 16"/>
</dbReference>
<evidence type="ECO:0000256" key="5">
    <source>
        <dbReference type="SAM" id="MobiDB-lite"/>
    </source>
</evidence>
<dbReference type="AlphaFoldDB" id="A0A9J7E1S4"/>
<accession>A0A9J7E1S4</accession>
<evidence type="ECO:0000259" key="6">
    <source>
        <dbReference type="PROSITE" id="PS50020"/>
    </source>
</evidence>
<dbReference type="Gene3D" id="2.20.70.10">
    <property type="match status" value="1"/>
</dbReference>
<dbReference type="PANTHER" id="PTHR17616">
    <property type="entry name" value="YES-ASSOCIATED PROTEIN YAP1 FAMILY MEMBER"/>
    <property type="match status" value="1"/>
</dbReference>
<dbReference type="InterPro" id="IPR005135">
    <property type="entry name" value="Endo/exonuclease/phosphatase"/>
</dbReference>
<evidence type="ECO:0000256" key="3">
    <source>
        <dbReference type="ARBA" id="ARBA00022490"/>
    </source>
</evidence>
<dbReference type="InterPro" id="IPR036691">
    <property type="entry name" value="Endo/exonu/phosph_ase_sf"/>
</dbReference>
<name>A0A9J7E1S4_SPOLT</name>
<dbReference type="SUPFAM" id="SSF56219">
    <property type="entry name" value="DNase I-like"/>
    <property type="match status" value="1"/>
</dbReference>
<protein>
    <submittedName>
        <fullName evidence="8">Uncharacterized protein LOC111352930</fullName>
    </submittedName>
</protein>
<dbReference type="GO" id="GO:0005634">
    <property type="term" value="C:nucleus"/>
    <property type="evidence" value="ECO:0007669"/>
    <property type="project" value="UniProtKB-SubCell"/>
</dbReference>
<dbReference type="GO" id="GO:0003824">
    <property type="term" value="F:catalytic activity"/>
    <property type="evidence" value="ECO:0007669"/>
    <property type="project" value="InterPro"/>
</dbReference>
<dbReference type="Gene3D" id="3.60.10.10">
    <property type="entry name" value="Endonuclease/exonuclease/phosphatase"/>
    <property type="match status" value="1"/>
</dbReference>
<evidence type="ECO:0000256" key="1">
    <source>
        <dbReference type="ARBA" id="ARBA00004123"/>
    </source>
</evidence>
<evidence type="ECO:0000256" key="4">
    <source>
        <dbReference type="ARBA" id="ARBA00023242"/>
    </source>
</evidence>